<keyword evidence="4 6" id="KW-1133">Transmembrane helix</keyword>
<keyword evidence="3 6" id="KW-0812">Transmembrane</keyword>
<gene>
    <name evidence="7" type="ORF">g.33992</name>
</gene>
<evidence type="ECO:0000256" key="2">
    <source>
        <dbReference type="ARBA" id="ARBA00006824"/>
    </source>
</evidence>
<dbReference type="Pfam" id="PF04117">
    <property type="entry name" value="Mpv17_PMP22"/>
    <property type="match status" value="1"/>
</dbReference>
<evidence type="ECO:0000256" key="1">
    <source>
        <dbReference type="ARBA" id="ARBA00004141"/>
    </source>
</evidence>
<name>A0A2S2PI83_SCHGA</name>
<reference evidence="7" key="1">
    <citation type="submission" date="2018-04" db="EMBL/GenBank/DDBJ databases">
        <title>Transcriptome of Schizaphis graminum biotype I.</title>
        <authorList>
            <person name="Scully E.D."/>
            <person name="Geib S.M."/>
            <person name="Palmer N.A."/>
            <person name="Koch K."/>
            <person name="Bradshaw J."/>
            <person name="Heng-Moss T."/>
            <person name="Sarath G."/>
        </authorList>
    </citation>
    <scope>NUCLEOTIDE SEQUENCE</scope>
</reference>
<feature type="transmembrane region" description="Helical" evidence="6">
    <location>
        <begin position="21"/>
        <end position="40"/>
    </location>
</feature>
<evidence type="ECO:0000313" key="7">
    <source>
        <dbReference type="EMBL" id="MBY29127.1"/>
    </source>
</evidence>
<dbReference type="InterPro" id="IPR007248">
    <property type="entry name" value="Mpv17_PMP22"/>
</dbReference>
<dbReference type="AlphaFoldDB" id="A0A2S2PI83"/>
<evidence type="ECO:0000256" key="3">
    <source>
        <dbReference type="ARBA" id="ARBA00022692"/>
    </source>
</evidence>
<evidence type="ECO:0000256" key="6">
    <source>
        <dbReference type="RuleBase" id="RU363053"/>
    </source>
</evidence>
<sequence>MTTVFARIVKFSIAYPVTRGMVSYAVIWPTGCLIQQLAFGDDKFDFARAARFGLFGAFYVAPTLNAWLTVARYLYPKNDLRSAIIKALLEQVTYSPCAMVSFYFGMSLLEGKTVEEAKKEVEKKFLPTYQVGVAVWPLLQVFNYTMIPEKNRIPFVSLCSLAWSSFLAYMNHCSVKKENKLTIK</sequence>
<evidence type="ECO:0000256" key="5">
    <source>
        <dbReference type="ARBA" id="ARBA00023136"/>
    </source>
</evidence>
<dbReference type="PANTHER" id="PTHR11266">
    <property type="entry name" value="PEROXISOMAL MEMBRANE PROTEIN 2, PXMP2 MPV17"/>
    <property type="match status" value="1"/>
</dbReference>
<comment type="subcellular location">
    <subcellularLocation>
        <location evidence="1">Membrane</location>
        <topology evidence="1">Multi-pass membrane protein</topology>
    </subcellularLocation>
</comment>
<dbReference type="PANTHER" id="PTHR11266:SF75">
    <property type="entry name" value="IP10007P-RELATED"/>
    <property type="match status" value="1"/>
</dbReference>
<proteinExistence type="inferred from homology"/>
<dbReference type="GO" id="GO:0005739">
    <property type="term" value="C:mitochondrion"/>
    <property type="evidence" value="ECO:0007669"/>
    <property type="project" value="TreeGrafter"/>
</dbReference>
<feature type="transmembrane region" description="Helical" evidence="6">
    <location>
        <begin position="52"/>
        <end position="75"/>
    </location>
</feature>
<organism evidence="7">
    <name type="scientific">Schizaphis graminum</name>
    <name type="common">Green bug aphid</name>
    <dbReference type="NCBI Taxonomy" id="13262"/>
    <lineage>
        <taxon>Eukaryota</taxon>
        <taxon>Metazoa</taxon>
        <taxon>Ecdysozoa</taxon>
        <taxon>Arthropoda</taxon>
        <taxon>Hexapoda</taxon>
        <taxon>Insecta</taxon>
        <taxon>Pterygota</taxon>
        <taxon>Neoptera</taxon>
        <taxon>Paraneoptera</taxon>
        <taxon>Hemiptera</taxon>
        <taxon>Sternorrhyncha</taxon>
        <taxon>Aphidomorpha</taxon>
        <taxon>Aphidoidea</taxon>
        <taxon>Aphididae</taxon>
        <taxon>Aphidini</taxon>
        <taxon>Schizaphis</taxon>
    </lineage>
</organism>
<protein>
    <submittedName>
        <fullName evidence="7">PXMP2/4 family protein 4</fullName>
    </submittedName>
</protein>
<accession>A0A2S2PI83</accession>
<dbReference type="EMBL" id="GGMR01016508">
    <property type="protein sequence ID" value="MBY29127.1"/>
    <property type="molecule type" value="Transcribed_RNA"/>
</dbReference>
<comment type="similarity">
    <text evidence="2 6">Belongs to the peroxisomal membrane protein PXMP2/4 family.</text>
</comment>
<dbReference type="GO" id="GO:0016020">
    <property type="term" value="C:membrane"/>
    <property type="evidence" value="ECO:0007669"/>
    <property type="project" value="UniProtKB-SubCell"/>
</dbReference>
<keyword evidence="5 6" id="KW-0472">Membrane</keyword>
<evidence type="ECO:0000256" key="4">
    <source>
        <dbReference type="ARBA" id="ARBA00022989"/>
    </source>
</evidence>